<dbReference type="GO" id="GO:0005524">
    <property type="term" value="F:ATP binding"/>
    <property type="evidence" value="ECO:0007669"/>
    <property type="project" value="UniProtKB-UniRule"/>
</dbReference>
<dbReference type="PANTHER" id="PTHR23090:SF9">
    <property type="entry name" value="GLUTAMINE-DEPENDENT NAD(+) SYNTHETASE"/>
    <property type="match status" value="1"/>
</dbReference>
<dbReference type="UniPathway" id="UPA00253">
    <property type="reaction ID" value="UER00333"/>
</dbReference>
<dbReference type="FunFam" id="3.40.50.620:FF:000106">
    <property type="entry name" value="Glutamine-dependent NAD(+) synthetase"/>
    <property type="match status" value="1"/>
</dbReference>
<feature type="binding site" evidence="8">
    <location>
        <begin position="40"/>
        <end position="47"/>
    </location>
    <ligand>
        <name>ATP</name>
        <dbReference type="ChEBI" id="CHEBI:30616"/>
    </ligand>
</feature>
<dbReference type="GO" id="GO:0003952">
    <property type="term" value="F:NAD+ synthase (glutamine-hydrolyzing) activity"/>
    <property type="evidence" value="ECO:0007669"/>
    <property type="project" value="InterPro"/>
</dbReference>
<dbReference type="HAMAP" id="MF_00193">
    <property type="entry name" value="NadE_ammonia_dep"/>
    <property type="match status" value="1"/>
</dbReference>
<reference evidence="13" key="1">
    <citation type="submission" date="2015-11" db="EMBL/GenBank/DDBJ databases">
        <authorList>
            <person name="Varghese N."/>
        </authorList>
    </citation>
    <scope>NUCLEOTIDE SEQUENCE [LARGE SCALE GENOMIC DNA]</scope>
</reference>
<evidence type="ECO:0000256" key="8">
    <source>
        <dbReference type="HAMAP-Rule" id="MF_00193"/>
    </source>
</evidence>
<dbReference type="InterPro" id="IPR003694">
    <property type="entry name" value="NAD_synthase"/>
</dbReference>
<keyword evidence="2 8" id="KW-0436">Ligase</keyword>
<evidence type="ECO:0000259" key="11">
    <source>
        <dbReference type="Pfam" id="PF02540"/>
    </source>
</evidence>
<keyword evidence="7 8" id="KW-0520">NAD</keyword>
<feature type="domain" description="NAD/GMP synthase" evidence="11">
    <location>
        <begin position="21"/>
        <end position="257"/>
    </location>
</feature>
<organism evidence="12 13">
    <name type="scientific">Candidatus Thermokryptus mobilis</name>
    <dbReference type="NCBI Taxonomy" id="1643428"/>
    <lineage>
        <taxon>Bacteria</taxon>
        <taxon>Pseudomonadati</taxon>
        <taxon>Candidatus Kryptoniota</taxon>
        <taxon>Candidatus Thermokryptus</taxon>
    </lineage>
</organism>
<dbReference type="EMBL" id="FAOO01000012">
    <property type="protein sequence ID" value="CUU07092.1"/>
    <property type="molecule type" value="Genomic_DNA"/>
</dbReference>
<evidence type="ECO:0000256" key="10">
    <source>
        <dbReference type="RuleBase" id="RU003812"/>
    </source>
</evidence>
<dbReference type="GO" id="GO:0004359">
    <property type="term" value="F:glutaminase activity"/>
    <property type="evidence" value="ECO:0007669"/>
    <property type="project" value="InterPro"/>
</dbReference>
<evidence type="ECO:0000256" key="3">
    <source>
        <dbReference type="ARBA" id="ARBA00022723"/>
    </source>
</evidence>
<keyword evidence="4 8" id="KW-0547">Nucleotide-binding</keyword>
<comment type="caution">
    <text evidence="8">Lacks conserved residue(s) required for the propagation of feature annotation.</text>
</comment>
<dbReference type="EC" id="6.3.1.5" evidence="8 10"/>
<dbReference type="NCBIfam" id="TIGR00552">
    <property type="entry name" value="nadE"/>
    <property type="match status" value="1"/>
</dbReference>
<evidence type="ECO:0000256" key="5">
    <source>
        <dbReference type="ARBA" id="ARBA00022840"/>
    </source>
</evidence>
<sequence>MEILERSKDLKLNTKFVRKILVDFIRKETTRFGLNRAVIGVSGGVDSAVSAYLATEALGKENVLGVMMPYKTSSRDSIEDAQLVISNLGIRSELIDITPMCEPYFERFPDMNNIRRGNVMARMRMIILYDLSAREKALVIGTSNKTELLLGYGTLYGDMASAINPLGDLYKTQVWQLAEELGVPRKIIEKKPTADLWVGQTDEDELGISYKEVDKLLYFMVDERKADEELIELGFERVLIEKVKLMVQRNQFKRRPPIIAKISYRTINIDFRYARDWGS</sequence>
<feature type="binding site" evidence="8">
    <location>
        <position position="46"/>
    </location>
    <ligand>
        <name>Mg(2+)</name>
        <dbReference type="ChEBI" id="CHEBI:18420"/>
    </ligand>
</feature>
<dbReference type="OrthoDB" id="9799210at2"/>
<evidence type="ECO:0000313" key="12">
    <source>
        <dbReference type="EMBL" id="CUU07092.1"/>
    </source>
</evidence>
<keyword evidence="3 8" id="KW-0479">Metal-binding</keyword>
<evidence type="ECO:0000256" key="4">
    <source>
        <dbReference type="ARBA" id="ARBA00022741"/>
    </source>
</evidence>
<evidence type="ECO:0000313" key="13">
    <source>
        <dbReference type="Proteomes" id="UP000320623"/>
    </source>
</evidence>
<feature type="binding site" evidence="8">
    <location>
        <position position="142"/>
    </location>
    <ligand>
        <name>ATP</name>
        <dbReference type="ChEBI" id="CHEBI:30616"/>
    </ligand>
</feature>
<feature type="binding site" description="in other chain" evidence="8">
    <location>
        <position position="122"/>
    </location>
    <ligand>
        <name>deamido-NAD(+)</name>
        <dbReference type="ChEBI" id="CHEBI:58437"/>
        <note>ligand shared between two neighboring subunits</note>
    </ligand>
</feature>
<dbReference type="Proteomes" id="UP000320623">
    <property type="component" value="Unassembled WGS sequence"/>
</dbReference>
<dbReference type="GO" id="GO:0009435">
    <property type="term" value="P:NAD+ biosynthetic process"/>
    <property type="evidence" value="ECO:0007669"/>
    <property type="project" value="UniProtKB-UniRule"/>
</dbReference>
<dbReference type="GO" id="GO:0008795">
    <property type="term" value="F:NAD+ synthase activity"/>
    <property type="evidence" value="ECO:0007669"/>
    <property type="project" value="UniProtKB-UniRule"/>
</dbReference>
<dbReference type="AlphaFoldDB" id="A0A0S4N776"/>
<dbReference type="InterPro" id="IPR014729">
    <property type="entry name" value="Rossmann-like_a/b/a_fold"/>
</dbReference>
<proteinExistence type="inferred from homology"/>
<dbReference type="InterPro" id="IPR022310">
    <property type="entry name" value="NAD/GMP_synthase"/>
</dbReference>
<dbReference type="Pfam" id="PF02540">
    <property type="entry name" value="NAD_synthase"/>
    <property type="match status" value="1"/>
</dbReference>
<evidence type="ECO:0000256" key="7">
    <source>
        <dbReference type="ARBA" id="ARBA00023027"/>
    </source>
</evidence>
<feature type="binding site" evidence="8">
    <location>
        <position position="193"/>
    </location>
    <ligand>
        <name>ATP</name>
        <dbReference type="ChEBI" id="CHEBI:30616"/>
    </ligand>
</feature>
<dbReference type="RefSeq" id="WP_140945425.1">
    <property type="nucleotide sequence ID" value="NZ_FAOO01000012.1"/>
</dbReference>
<comment type="pathway">
    <text evidence="8">Cofactor biosynthesis; NAD(+) biosynthesis; NAD(+) from deamido-NAD(+) (ammonia route): step 1/1.</text>
</comment>
<dbReference type="Gene3D" id="3.40.50.620">
    <property type="entry name" value="HUPs"/>
    <property type="match status" value="1"/>
</dbReference>
<gene>
    <name evidence="8" type="primary">nadE</name>
    <name evidence="12" type="ORF">JGI1_01691</name>
</gene>
<protein>
    <recommendedName>
        <fullName evidence="8 10">NH(3)-dependent NAD(+) synthetase</fullName>
        <ecNumber evidence="8 10">6.3.1.5</ecNumber>
    </recommendedName>
</protein>
<evidence type="ECO:0000256" key="2">
    <source>
        <dbReference type="ARBA" id="ARBA00022598"/>
    </source>
</evidence>
<name>A0A0S4N776_9BACT</name>
<comment type="function">
    <text evidence="8">Catalyzes the ATP-dependent amidation of deamido-NAD to form NAD. Uses ammonia as a nitrogen source.</text>
</comment>
<dbReference type="InterPro" id="IPR022926">
    <property type="entry name" value="NH(3)-dep_NAD(+)_synth"/>
</dbReference>
<dbReference type="NCBIfam" id="NF010587">
    <property type="entry name" value="PRK13980.1"/>
    <property type="match status" value="1"/>
</dbReference>
<keyword evidence="13" id="KW-1185">Reference proteome</keyword>
<accession>A0A0S4N776</accession>
<feature type="binding site" evidence="8">
    <location>
        <position position="147"/>
    </location>
    <ligand>
        <name>Mg(2+)</name>
        <dbReference type="ChEBI" id="CHEBI:18420"/>
    </ligand>
</feature>
<dbReference type="CDD" id="cd00553">
    <property type="entry name" value="NAD_synthase"/>
    <property type="match status" value="1"/>
</dbReference>
<dbReference type="PANTHER" id="PTHR23090">
    <property type="entry name" value="NH 3 /GLUTAMINE-DEPENDENT NAD + SYNTHETASE"/>
    <property type="match status" value="1"/>
</dbReference>
<feature type="binding site" evidence="8">
    <location>
        <position position="171"/>
    </location>
    <ligand>
        <name>ATP</name>
        <dbReference type="ChEBI" id="CHEBI:30616"/>
    </ligand>
</feature>
<dbReference type="SUPFAM" id="SSF52402">
    <property type="entry name" value="Adenine nucleotide alpha hydrolases-like"/>
    <property type="match status" value="1"/>
</dbReference>
<comment type="catalytic activity">
    <reaction evidence="8 10">
        <text>deamido-NAD(+) + NH4(+) + ATP = AMP + diphosphate + NAD(+) + H(+)</text>
        <dbReference type="Rhea" id="RHEA:21188"/>
        <dbReference type="ChEBI" id="CHEBI:15378"/>
        <dbReference type="ChEBI" id="CHEBI:28938"/>
        <dbReference type="ChEBI" id="CHEBI:30616"/>
        <dbReference type="ChEBI" id="CHEBI:33019"/>
        <dbReference type="ChEBI" id="CHEBI:57540"/>
        <dbReference type="ChEBI" id="CHEBI:58437"/>
        <dbReference type="ChEBI" id="CHEBI:456215"/>
        <dbReference type="EC" id="6.3.1.5"/>
    </reaction>
</comment>
<evidence type="ECO:0000256" key="6">
    <source>
        <dbReference type="ARBA" id="ARBA00022842"/>
    </source>
</evidence>
<dbReference type="STRING" id="1643428.GCA_001442855_01655"/>
<comment type="subunit">
    <text evidence="8">Homodimer.</text>
</comment>
<comment type="similarity">
    <text evidence="1 8 9">Belongs to the NAD synthetase family.</text>
</comment>
<keyword evidence="6 8" id="KW-0460">Magnesium</keyword>
<dbReference type="GO" id="GO:0046872">
    <property type="term" value="F:metal ion binding"/>
    <property type="evidence" value="ECO:0007669"/>
    <property type="project" value="UniProtKB-KW"/>
</dbReference>
<evidence type="ECO:0000256" key="1">
    <source>
        <dbReference type="ARBA" id="ARBA00005859"/>
    </source>
</evidence>
<keyword evidence="5 8" id="KW-0067">ATP-binding</keyword>
<evidence type="ECO:0000256" key="9">
    <source>
        <dbReference type="RuleBase" id="RU003811"/>
    </source>
</evidence>
<dbReference type="GO" id="GO:0005737">
    <property type="term" value="C:cytoplasm"/>
    <property type="evidence" value="ECO:0007669"/>
    <property type="project" value="InterPro"/>
</dbReference>